<name>A0A645C886_9ZZZZ</name>
<dbReference type="InterPro" id="IPR014858">
    <property type="entry name" value="BrxB"/>
</dbReference>
<dbReference type="EMBL" id="VSSQ01024318">
    <property type="protein sequence ID" value="MPM71763.1"/>
    <property type="molecule type" value="Genomic_DNA"/>
</dbReference>
<dbReference type="AlphaFoldDB" id="A0A645C886"/>
<proteinExistence type="predicted"/>
<evidence type="ECO:0000313" key="1">
    <source>
        <dbReference type="EMBL" id="MPM71763.1"/>
    </source>
</evidence>
<protein>
    <recommendedName>
        <fullName evidence="2">DUF1788 domain-containing protein</fullName>
    </recommendedName>
</protein>
<organism evidence="1">
    <name type="scientific">bioreactor metagenome</name>
    <dbReference type="NCBI Taxonomy" id="1076179"/>
    <lineage>
        <taxon>unclassified sequences</taxon>
        <taxon>metagenomes</taxon>
        <taxon>ecological metagenomes</taxon>
    </lineage>
</organism>
<reference evidence="1" key="1">
    <citation type="submission" date="2019-08" db="EMBL/GenBank/DDBJ databases">
        <authorList>
            <person name="Kucharzyk K."/>
            <person name="Murdoch R.W."/>
            <person name="Higgins S."/>
            <person name="Loffler F."/>
        </authorList>
    </citation>
    <scope>NUCLEOTIDE SEQUENCE</scope>
</reference>
<dbReference type="Pfam" id="PF08747">
    <property type="entry name" value="BrxB"/>
    <property type="match status" value="1"/>
</dbReference>
<comment type="caution">
    <text evidence="1">The sequence shown here is derived from an EMBL/GenBank/DDBJ whole genome shotgun (WGS) entry which is preliminary data.</text>
</comment>
<accession>A0A645C886</accession>
<evidence type="ECO:0008006" key="2">
    <source>
        <dbReference type="Google" id="ProtNLM"/>
    </source>
</evidence>
<gene>
    <name evidence="1" type="ORF">SDC9_118734</name>
</gene>
<sequence>MSRVRDLVKAYDEFISLPWQEEIAASQRVIMCVYDEQDELKLRAIKDEFGIVTTHAGHQWLEYDLTDSFPRWLMANPHAQKSFARPNLFNSLLHTFKTHVVEDFTSFIDKHAPGTNHVVALTGIGSLFGYLKVKDLLDDIAPMVKGRLVVFFPGSYEHNNYRLLDAYDGWNYLAVPITADNKE</sequence>